<sequence length="258" mass="28963">AYRFLDKTIMKEGIDSIFHELNRQMSTWDMESEISMFNRQNSSEPFFLSKQFMTVLKNGEKIIRETRGSFDYTIYTLLKLWGFGPEANDPARIPDDVAISKALNHIGIEKLKIGEDNIVKNDPKLKLDLSAIAKGFAVDQAFEWLKRYGYNDIFIEIGGEIRSSGMNHNRTNWRVGIDLPSPHLNPGKTISSIIELNNSAIATSGDYRNFLEEGGVLRAHIIDPRDGYPADNNIISVSVLAPDCLTADAYATALSVLD</sequence>
<dbReference type="Pfam" id="PF02424">
    <property type="entry name" value="ApbE"/>
    <property type="match status" value="1"/>
</dbReference>
<dbReference type="GO" id="GO:0016740">
    <property type="term" value="F:transferase activity"/>
    <property type="evidence" value="ECO:0007669"/>
    <property type="project" value="UniProtKB-KW"/>
</dbReference>
<comment type="catalytic activity">
    <reaction evidence="10">
        <text>L-threonyl-[protein] + FAD = FMN-L-threonyl-[protein] + AMP + H(+)</text>
        <dbReference type="Rhea" id="RHEA:36847"/>
        <dbReference type="Rhea" id="RHEA-COMP:11060"/>
        <dbReference type="Rhea" id="RHEA-COMP:11061"/>
        <dbReference type="ChEBI" id="CHEBI:15378"/>
        <dbReference type="ChEBI" id="CHEBI:30013"/>
        <dbReference type="ChEBI" id="CHEBI:57692"/>
        <dbReference type="ChEBI" id="CHEBI:74257"/>
        <dbReference type="ChEBI" id="CHEBI:456215"/>
        <dbReference type="EC" id="2.7.1.180"/>
    </reaction>
</comment>
<evidence type="ECO:0000256" key="5">
    <source>
        <dbReference type="ARBA" id="ARBA00022679"/>
    </source>
</evidence>
<evidence type="ECO:0000313" key="11">
    <source>
        <dbReference type="EMBL" id="SVD93287.1"/>
    </source>
</evidence>
<feature type="non-terminal residue" evidence="11">
    <location>
        <position position="1"/>
    </location>
</feature>
<dbReference type="PANTHER" id="PTHR30040">
    <property type="entry name" value="THIAMINE BIOSYNTHESIS LIPOPROTEIN APBE"/>
    <property type="match status" value="1"/>
</dbReference>
<dbReference type="EC" id="2.7.1.180" evidence="2"/>
<dbReference type="InterPro" id="IPR024932">
    <property type="entry name" value="ApbE"/>
</dbReference>
<proteinExistence type="predicted"/>
<dbReference type="EMBL" id="UINC01182848">
    <property type="protein sequence ID" value="SVD93287.1"/>
    <property type="molecule type" value="Genomic_DNA"/>
</dbReference>
<dbReference type="AlphaFoldDB" id="A0A382ZCS0"/>
<evidence type="ECO:0000256" key="3">
    <source>
        <dbReference type="ARBA" id="ARBA00016337"/>
    </source>
</evidence>
<evidence type="ECO:0000256" key="9">
    <source>
        <dbReference type="ARBA" id="ARBA00031306"/>
    </source>
</evidence>
<gene>
    <name evidence="11" type="ORF">METZ01_LOCUS446141</name>
</gene>
<reference evidence="11" key="1">
    <citation type="submission" date="2018-05" db="EMBL/GenBank/DDBJ databases">
        <authorList>
            <person name="Lanie J.A."/>
            <person name="Ng W.-L."/>
            <person name="Kazmierczak K.M."/>
            <person name="Andrzejewski T.M."/>
            <person name="Davidsen T.M."/>
            <person name="Wayne K.J."/>
            <person name="Tettelin H."/>
            <person name="Glass J.I."/>
            <person name="Rusch D."/>
            <person name="Podicherti R."/>
            <person name="Tsui H.-C.T."/>
            <person name="Winkler M.E."/>
        </authorList>
    </citation>
    <scope>NUCLEOTIDE SEQUENCE</scope>
</reference>
<dbReference type="Gene3D" id="3.10.520.10">
    <property type="entry name" value="ApbE-like domains"/>
    <property type="match status" value="1"/>
</dbReference>
<keyword evidence="4" id="KW-0285">Flavoprotein</keyword>
<keyword evidence="8" id="KW-0460">Magnesium</keyword>
<keyword evidence="7" id="KW-0274">FAD</keyword>
<dbReference type="SUPFAM" id="SSF143631">
    <property type="entry name" value="ApbE-like"/>
    <property type="match status" value="1"/>
</dbReference>
<accession>A0A382ZCS0</accession>
<evidence type="ECO:0000256" key="10">
    <source>
        <dbReference type="ARBA" id="ARBA00048540"/>
    </source>
</evidence>
<organism evidence="11">
    <name type="scientific">marine metagenome</name>
    <dbReference type="NCBI Taxonomy" id="408172"/>
    <lineage>
        <taxon>unclassified sequences</taxon>
        <taxon>metagenomes</taxon>
        <taxon>ecological metagenomes</taxon>
    </lineage>
</organism>
<evidence type="ECO:0000256" key="8">
    <source>
        <dbReference type="ARBA" id="ARBA00022842"/>
    </source>
</evidence>
<keyword evidence="6" id="KW-0479">Metal-binding</keyword>
<evidence type="ECO:0000256" key="7">
    <source>
        <dbReference type="ARBA" id="ARBA00022827"/>
    </source>
</evidence>
<evidence type="ECO:0000256" key="1">
    <source>
        <dbReference type="ARBA" id="ARBA00001946"/>
    </source>
</evidence>
<dbReference type="InterPro" id="IPR003374">
    <property type="entry name" value="ApbE-like_sf"/>
</dbReference>
<evidence type="ECO:0000256" key="6">
    <source>
        <dbReference type="ARBA" id="ARBA00022723"/>
    </source>
</evidence>
<evidence type="ECO:0000256" key="2">
    <source>
        <dbReference type="ARBA" id="ARBA00011955"/>
    </source>
</evidence>
<name>A0A382ZCS0_9ZZZZ</name>
<protein>
    <recommendedName>
        <fullName evidence="3">FAD:protein FMN transferase</fullName>
        <ecNumber evidence="2">2.7.1.180</ecNumber>
    </recommendedName>
    <alternativeName>
        <fullName evidence="9">Flavin transferase</fullName>
    </alternativeName>
</protein>
<keyword evidence="5" id="KW-0808">Transferase</keyword>
<dbReference type="GO" id="GO:0046872">
    <property type="term" value="F:metal ion binding"/>
    <property type="evidence" value="ECO:0007669"/>
    <property type="project" value="UniProtKB-KW"/>
</dbReference>
<evidence type="ECO:0000256" key="4">
    <source>
        <dbReference type="ARBA" id="ARBA00022630"/>
    </source>
</evidence>
<dbReference type="PANTHER" id="PTHR30040:SF2">
    <property type="entry name" value="FAD:PROTEIN FMN TRANSFERASE"/>
    <property type="match status" value="1"/>
</dbReference>
<comment type="cofactor">
    <cofactor evidence="1">
        <name>Mg(2+)</name>
        <dbReference type="ChEBI" id="CHEBI:18420"/>
    </cofactor>
</comment>
<feature type="non-terminal residue" evidence="11">
    <location>
        <position position="258"/>
    </location>
</feature>